<feature type="transmembrane region" description="Helical" evidence="1">
    <location>
        <begin position="105"/>
        <end position="127"/>
    </location>
</feature>
<keyword evidence="1" id="KW-1133">Transmembrane helix</keyword>
<reference evidence="2 3" key="1">
    <citation type="journal article" date="2021" name="Elife">
        <title>Chloroplast acquisition without the gene transfer in kleptoplastic sea slugs, Plakobranchus ocellatus.</title>
        <authorList>
            <person name="Maeda T."/>
            <person name="Takahashi S."/>
            <person name="Yoshida T."/>
            <person name="Shimamura S."/>
            <person name="Takaki Y."/>
            <person name="Nagai Y."/>
            <person name="Toyoda A."/>
            <person name="Suzuki Y."/>
            <person name="Arimoto A."/>
            <person name="Ishii H."/>
            <person name="Satoh N."/>
            <person name="Nishiyama T."/>
            <person name="Hasebe M."/>
            <person name="Maruyama T."/>
            <person name="Minagawa J."/>
            <person name="Obokata J."/>
            <person name="Shigenobu S."/>
        </authorList>
    </citation>
    <scope>NUCLEOTIDE SEQUENCE [LARGE SCALE GENOMIC DNA]</scope>
</reference>
<comment type="caution">
    <text evidence="2">The sequence shown here is derived from an EMBL/GenBank/DDBJ whole genome shotgun (WGS) entry which is preliminary data.</text>
</comment>
<proteinExistence type="predicted"/>
<keyword evidence="1" id="KW-0472">Membrane</keyword>
<gene>
    <name evidence="2" type="ORF">ElyMa_004773600</name>
</gene>
<sequence>MSLYNLGMIGSAWTIHISVVGTIVLQSIVMGMTVSITVCISYMYIHSWRPKYEALLIASVSCSSNLLAMAENQLVTWRVNPDNLEPDIMDGPKMFFSQRQVIERVPSGIIMLGGITLALQIVGYMLVRIPTSQQPESDICEPFKYNKENGWRNVIGKTSSDLSTSVSTNPLQNGDNGHSLDNGKCNNIHYYCLNQKPTGDFTISLADIKKRNLLTNPFLLKEKITPA</sequence>
<dbReference type="Proteomes" id="UP000762676">
    <property type="component" value="Unassembled WGS sequence"/>
</dbReference>
<evidence type="ECO:0000256" key="1">
    <source>
        <dbReference type="SAM" id="Phobius"/>
    </source>
</evidence>
<accession>A0AAV4IFT9</accession>
<evidence type="ECO:0000313" key="3">
    <source>
        <dbReference type="Proteomes" id="UP000762676"/>
    </source>
</evidence>
<protein>
    <submittedName>
        <fullName evidence="2">Oxalate:formate antiporter</fullName>
    </submittedName>
</protein>
<feature type="transmembrane region" description="Helical" evidence="1">
    <location>
        <begin position="12"/>
        <end position="45"/>
    </location>
</feature>
<organism evidence="2 3">
    <name type="scientific">Elysia marginata</name>
    <dbReference type="NCBI Taxonomy" id="1093978"/>
    <lineage>
        <taxon>Eukaryota</taxon>
        <taxon>Metazoa</taxon>
        <taxon>Spiralia</taxon>
        <taxon>Lophotrochozoa</taxon>
        <taxon>Mollusca</taxon>
        <taxon>Gastropoda</taxon>
        <taxon>Heterobranchia</taxon>
        <taxon>Euthyneura</taxon>
        <taxon>Panpulmonata</taxon>
        <taxon>Sacoglossa</taxon>
        <taxon>Placobranchoidea</taxon>
        <taxon>Plakobranchidae</taxon>
        <taxon>Elysia</taxon>
    </lineage>
</organism>
<name>A0AAV4IFT9_9GAST</name>
<keyword evidence="3" id="KW-1185">Reference proteome</keyword>
<keyword evidence="1" id="KW-0812">Transmembrane</keyword>
<dbReference type="EMBL" id="BMAT01009571">
    <property type="protein sequence ID" value="GFS09059.1"/>
    <property type="molecule type" value="Genomic_DNA"/>
</dbReference>
<evidence type="ECO:0000313" key="2">
    <source>
        <dbReference type="EMBL" id="GFS09059.1"/>
    </source>
</evidence>
<dbReference type="AlphaFoldDB" id="A0AAV4IFT9"/>